<evidence type="ECO:0000313" key="7">
    <source>
        <dbReference type="Proteomes" id="UP000652761"/>
    </source>
</evidence>
<accession>A0A843TQ32</accession>
<dbReference type="PROSITE" id="PS50808">
    <property type="entry name" value="ZF_BED"/>
    <property type="match status" value="1"/>
</dbReference>
<feature type="domain" description="BED-type" evidence="5">
    <location>
        <begin position="6"/>
        <end position="66"/>
    </location>
</feature>
<sequence>MAPKRGSDDIGWQHGVMLENRHNFKCNYCGFTGQGGGVSRLKKHLAGGRLASYHDVQGCKMVPREVKKLMIEHLKHVRAETARKRADKEMQERIISGRERDEDIEDEVEMYAEYVPNPDIIEPLYDVLRVVDGDRRPSIGLVYAKLEAAKKKICEVLPRHAHLVLDVVEDRWDRQMSRDLHMAAYYLYPAYYYTHELAYEDDLTAAFTRVVERLSRSPVQAADAIDEASIGLSTSIQTNT</sequence>
<dbReference type="PANTHER" id="PTHR46951:SF2">
    <property type="entry name" value="BED-TYPE DOMAIN-CONTAINING PROTEIN"/>
    <property type="match status" value="1"/>
</dbReference>
<dbReference type="PANTHER" id="PTHR46951">
    <property type="entry name" value="BED-TYPE DOMAIN-CONTAINING PROTEIN"/>
    <property type="match status" value="1"/>
</dbReference>
<evidence type="ECO:0000256" key="3">
    <source>
        <dbReference type="ARBA" id="ARBA00022833"/>
    </source>
</evidence>
<name>A0A843TQ32_COLES</name>
<evidence type="ECO:0000256" key="2">
    <source>
        <dbReference type="ARBA" id="ARBA00022771"/>
    </source>
</evidence>
<evidence type="ECO:0000256" key="1">
    <source>
        <dbReference type="ARBA" id="ARBA00022723"/>
    </source>
</evidence>
<keyword evidence="3" id="KW-0862">Zinc</keyword>
<dbReference type="SUPFAM" id="SSF53098">
    <property type="entry name" value="Ribonuclease H-like"/>
    <property type="match status" value="1"/>
</dbReference>
<keyword evidence="2 4" id="KW-0863">Zinc-finger</keyword>
<organism evidence="6 7">
    <name type="scientific">Colocasia esculenta</name>
    <name type="common">Wild taro</name>
    <name type="synonym">Arum esculentum</name>
    <dbReference type="NCBI Taxonomy" id="4460"/>
    <lineage>
        <taxon>Eukaryota</taxon>
        <taxon>Viridiplantae</taxon>
        <taxon>Streptophyta</taxon>
        <taxon>Embryophyta</taxon>
        <taxon>Tracheophyta</taxon>
        <taxon>Spermatophyta</taxon>
        <taxon>Magnoliopsida</taxon>
        <taxon>Liliopsida</taxon>
        <taxon>Araceae</taxon>
        <taxon>Aroideae</taxon>
        <taxon>Colocasieae</taxon>
        <taxon>Colocasia</taxon>
    </lineage>
</organism>
<comment type="caution">
    <text evidence="6">The sequence shown here is derived from an EMBL/GenBank/DDBJ whole genome shotgun (WGS) entry which is preliminary data.</text>
</comment>
<evidence type="ECO:0000256" key="4">
    <source>
        <dbReference type="PROSITE-ProRule" id="PRU00027"/>
    </source>
</evidence>
<dbReference type="GO" id="GO:0008270">
    <property type="term" value="F:zinc ion binding"/>
    <property type="evidence" value="ECO:0007669"/>
    <property type="project" value="UniProtKB-KW"/>
</dbReference>
<evidence type="ECO:0000259" key="5">
    <source>
        <dbReference type="PROSITE" id="PS50808"/>
    </source>
</evidence>
<dbReference type="GO" id="GO:0003677">
    <property type="term" value="F:DNA binding"/>
    <property type="evidence" value="ECO:0007669"/>
    <property type="project" value="InterPro"/>
</dbReference>
<dbReference type="InterPro" id="IPR012337">
    <property type="entry name" value="RNaseH-like_sf"/>
</dbReference>
<proteinExistence type="predicted"/>
<keyword evidence="1" id="KW-0479">Metal-binding</keyword>
<dbReference type="Proteomes" id="UP000652761">
    <property type="component" value="Unassembled WGS sequence"/>
</dbReference>
<dbReference type="InterPro" id="IPR003656">
    <property type="entry name" value="Znf_BED"/>
</dbReference>
<keyword evidence="7" id="KW-1185">Reference proteome</keyword>
<evidence type="ECO:0000313" key="6">
    <source>
        <dbReference type="EMBL" id="MQL74572.1"/>
    </source>
</evidence>
<dbReference type="EMBL" id="NMUH01000214">
    <property type="protein sequence ID" value="MQL74572.1"/>
    <property type="molecule type" value="Genomic_DNA"/>
</dbReference>
<reference evidence="6" key="1">
    <citation type="submission" date="2017-07" db="EMBL/GenBank/DDBJ databases">
        <title>Taro Niue Genome Assembly and Annotation.</title>
        <authorList>
            <person name="Atibalentja N."/>
            <person name="Keating K."/>
            <person name="Fields C.J."/>
        </authorList>
    </citation>
    <scope>NUCLEOTIDE SEQUENCE</scope>
    <source>
        <strain evidence="6">Niue_2</strain>
        <tissue evidence="6">Leaf</tissue>
    </source>
</reference>
<gene>
    <name evidence="6" type="ORF">Taro_006935</name>
</gene>
<dbReference type="AlphaFoldDB" id="A0A843TQ32"/>
<dbReference type="OrthoDB" id="695134at2759"/>
<protein>
    <recommendedName>
        <fullName evidence="5">BED-type domain-containing protein</fullName>
    </recommendedName>
</protein>